<reference evidence="2" key="1">
    <citation type="journal article" date="2020" name="mSystems">
        <title>Genome- and Community-Level Interaction Insights into Carbon Utilization and Element Cycling Functions of Hydrothermarchaeota in Hydrothermal Sediment.</title>
        <authorList>
            <person name="Zhou Z."/>
            <person name="Liu Y."/>
            <person name="Xu W."/>
            <person name="Pan J."/>
            <person name="Luo Z.H."/>
            <person name="Li M."/>
        </authorList>
    </citation>
    <scope>NUCLEOTIDE SEQUENCE [LARGE SCALE GENOMIC DNA]</scope>
    <source>
        <strain evidence="2">HyVt-45</strain>
    </source>
</reference>
<proteinExistence type="predicted"/>
<feature type="non-terminal residue" evidence="2">
    <location>
        <position position="84"/>
    </location>
</feature>
<name>A0A7V1N2E4_DESA2</name>
<gene>
    <name evidence="2" type="ORF">ENJ03_02345</name>
</gene>
<dbReference type="AlphaFoldDB" id="A0A7V1N2E4"/>
<dbReference type="InterPro" id="IPR057206">
    <property type="entry name" value="DUF7884"/>
</dbReference>
<comment type="caution">
    <text evidence="2">The sequence shown here is derived from an EMBL/GenBank/DDBJ whole genome shotgun (WGS) entry which is preliminary data.</text>
</comment>
<evidence type="ECO:0000313" key="2">
    <source>
        <dbReference type="EMBL" id="HEB74044.1"/>
    </source>
</evidence>
<feature type="domain" description="DUF7884" evidence="1">
    <location>
        <begin position="13"/>
        <end position="77"/>
    </location>
</feature>
<dbReference type="Proteomes" id="UP000886268">
    <property type="component" value="Unassembled WGS sequence"/>
</dbReference>
<dbReference type="EMBL" id="DRKW01000134">
    <property type="protein sequence ID" value="HEB74044.1"/>
    <property type="molecule type" value="Genomic_DNA"/>
</dbReference>
<sequence>MKELVNHILNSISKEISSEVVYWDGERIKFGQGKPLFRIHIKSPHVLKDLMQDLSIGFGENYMNNNIVVEGDLQRLLGIGVNLT</sequence>
<accession>A0A7V1N2E4</accession>
<evidence type="ECO:0000259" key="1">
    <source>
        <dbReference type="Pfam" id="PF25371"/>
    </source>
</evidence>
<organism evidence="2">
    <name type="scientific">Desulfofervidus auxilii</name>
    <dbReference type="NCBI Taxonomy" id="1621989"/>
    <lineage>
        <taxon>Bacteria</taxon>
        <taxon>Pseudomonadati</taxon>
        <taxon>Thermodesulfobacteriota</taxon>
        <taxon>Candidatus Desulfofervidia</taxon>
        <taxon>Candidatus Desulfofervidales</taxon>
        <taxon>Candidatus Desulfofervidaceae</taxon>
        <taxon>Candidatus Desulfofervidus</taxon>
    </lineage>
</organism>
<dbReference type="Pfam" id="PF25371">
    <property type="entry name" value="DUF7884"/>
    <property type="match status" value="1"/>
</dbReference>
<protein>
    <recommendedName>
        <fullName evidence="1">DUF7884 domain-containing protein</fullName>
    </recommendedName>
</protein>